<protein>
    <submittedName>
        <fullName evidence="1">Uncharacterized protein</fullName>
    </submittedName>
</protein>
<accession>A0A8W7PJY5</accession>
<dbReference type="Proteomes" id="UP000075882">
    <property type="component" value="Unassembled WGS sequence"/>
</dbReference>
<dbReference type="EnsemblMetazoa" id="ACOM033126-RA">
    <property type="protein sequence ID" value="ACOM033126-PA.1"/>
    <property type="gene ID" value="ACOM033126"/>
</dbReference>
<organism evidence="1">
    <name type="scientific">Anopheles coluzzii</name>
    <name type="common">African malaria mosquito</name>
    <dbReference type="NCBI Taxonomy" id="1518534"/>
    <lineage>
        <taxon>Eukaryota</taxon>
        <taxon>Metazoa</taxon>
        <taxon>Ecdysozoa</taxon>
        <taxon>Arthropoda</taxon>
        <taxon>Hexapoda</taxon>
        <taxon>Insecta</taxon>
        <taxon>Pterygota</taxon>
        <taxon>Neoptera</taxon>
        <taxon>Endopterygota</taxon>
        <taxon>Diptera</taxon>
        <taxon>Nematocera</taxon>
        <taxon>Culicoidea</taxon>
        <taxon>Culicidae</taxon>
        <taxon>Anophelinae</taxon>
        <taxon>Anopheles</taxon>
    </lineage>
</organism>
<evidence type="ECO:0000313" key="1">
    <source>
        <dbReference type="EnsemblMetazoa" id="ACOM033126-PA.1"/>
    </source>
</evidence>
<sequence length="133" mass="14770">MASATIFNNEPECREPQESSVGRSYRFLAETEARRNWAGIPEVLKRLGCGRPRAGGPVWLARDCAPMLGAGSEEIMHHRTSSIANRPQCCVVLSAQASTPSALWHKNIGHKLGQNLGVLESRRVYEQNIFRPE</sequence>
<dbReference type="AlphaFoldDB" id="A0A8W7PJY5"/>
<proteinExistence type="predicted"/>
<name>A0A8W7PJY5_ANOCL</name>
<reference evidence="1" key="1">
    <citation type="submission" date="2022-08" db="UniProtKB">
        <authorList>
            <consortium name="EnsemblMetazoa"/>
        </authorList>
    </citation>
    <scope>IDENTIFICATION</scope>
</reference>